<evidence type="ECO:0000313" key="15">
    <source>
        <dbReference type="Proteomes" id="UP000295411"/>
    </source>
</evidence>
<evidence type="ECO:0000256" key="7">
    <source>
        <dbReference type="ARBA" id="ARBA00023136"/>
    </source>
</evidence>
<keyword evidence="8" id="KW-0804">Transcription</keyword>
<sequence length="289" mass="29792">MNRQFAEDLQQDLQRGHVLEWAEMYALDAVTDDERTAIEEFLAHDEGLRQAFNDRVRSNRETITTAYAIQEEEPPAGLLEKILSQIPASAPAGTGGTSGGTEAPAGDPAGATAARPAATAGGGASAAGDELARRRRTKGMWASPATRWLTAAAAAVLVAVGGVTVAQNLGQTSIEQEVLQASDVVTGSYVIPAGGTAGLALSEEEDAAVVTLKGVPAPPEGSVYQMWRLPADGSAPVSVSTMDAEDVAGTKVTEVEGISSFRGIAITVEPDGGSPVPTTPVIAEIPFRT</sequence>
<dbReference type="InterPro" id="IPR051474">
    <property type="entry name" value="Anti-sigma-K/W_factor"/>
</dbReference>
<keyword evidence="4" id="KW-0812">Transmembrane</keyword>
<evidence type="ECO:0000259" key="12">
    <source>
        <dbReference type="Pfam" id="PF10099"/>
    </source>
</evidence>
<organism evidence="14 15">
    <name type="scientific">Arthrobacter crusticola</name>
    <dbReference type="NCBI Taxonomy" id="2547960"/>
    <lineage>
        <taxon>Bacteria</taxon>
        <taxon>Bacillati</taxon>
        <taxon>Actinomycetota</taxon>
        <taxon>Actinomycetes</taxon>
        <taxon>Micrococcales</taxon>
        <taxon>Micrococcaceae</taxon>
        <taxon>Arthrobacter</taxon>
    </lineage>
</organism>
<feature type="compositionally biased region" description="Low complexity" evidence="11">
    <location>
        <begin position="100"/>
        <end position="119"/>
    </location>
</feature>
<dbReference type="Pfam" id="PF10099">
    <property type="entry name" value="RskA_C"/>
    <property type="match status" value="1"/>
</dbReference>
<dbReference type="AlphaFoldDB" id="A0A4R5TNN3"/>
<dbReference type="PANTHER" id="PTHR37461:SF1">
    <property type="entry name" value="ANTI-SIGMA-K FACTOR RSKA"/>
    <property type="match status" value="1"/>
</dbReference>
<protein>
    <recommendedName>
        <fullName evidence="10">Regulator of SigK</fullName>
    </recommendedName>
    <alternativeName>
        <fullName evidence="9">Sigma-K anti-sigma factor RskA</fullName>
    </alternativeName>
</protein>
<evidence type="ECO:0000256" key="3">
    <source>
        <dbReference type="ARBA" id="ARBA00022475"/>
    </source>
</evidence>
<keyword evidence="5" id="KW-1133">Transmembrane helix</keyword>
<dbReference type="RefSeq" id="WP_133405057.1">
    <property type="nucleotide sequence ID" value="NZ_SMTK01000006.1"/>
</dbReference>
<dbReference type="PANTHER" id="PTHR37461">
    <property type="entry name" value="ANTI-SIGMA-K FACTOR RSKA"/>
    <property type="match status" value="1"/>
</dbReference>
<evidence type="ECO:0000256" key="10">
    <source>
        <dbReference type="ARBA" id="ARBA00030803"/>
    </source>
</evidence>
<dbReference type="Proteomes" id="UP000295411">
    <property type="component" value="Unassembled WGS sequence"/>
</dbReference>
<evidence type="ECO:0000313" key="14">
    <source>
        <dbReference type="EMBL" id="TDK23594.1"/>
    </source>
</evidence>
<evidence type="ECO:0000256" key="1">
    <source>
        <dbReference type="ARBA" id="ARBA00004167"/>
    </source>
</evidence>
<feature type="domain" description="Anti-sigma K factor RskA C-terminal" evidence="12">
    <location>
        <begin position="149"/>
        <end position="280"/>
    </location>
</feature>
<dbReference type="Pfam" id="PF22618">
    <property type="entry name" value="RskA_N"/>
    <property type="match status" value="1"/>
</dbReference>
<evidence type="ECO:0000256" key="2">
    <source>
        <dbReference type="ARBA" id="ARBA00004236"/>
    </source>
</evidence>
<evidence type="ECO:0000256" key="6">
    <source>
        <dbReference type="ARBA" id="ARBA00023015"/>
    </source>
</evidence>
<feature type="region of interest" description="Disordered" evidence="11">
    <location>
        <begin position="88"/>
        <end position="139"/>
    </location>
</feature>
<evidence type="ECO:0000256" key="5">
    <source>
        <dbReference type="ARBA" id="ARBA00022989"/>
    </source>
</evidence>
<keyword evidence="3" id="KW-1003">Cell membrane</keyword>
<dbReference type="InterPro" id="IPR041916">
    <property type="entry name" value="Anti_sigma_zinc_sf"/>
</dbReference>
<comment type="subcellular location">
    <subcellularLocation>
        <location evidence="2">Cell membrane</location>
    </subcellularLocation>
    <subcellularLocation>
        <location evidence="1">Membrane</location>
        <topology evidence="1">Single-pass membrane protein</topology>
    </subcellularLocation>
</comment>
<evidence type="ECO:0000256" key="9">
    <source>
        <dbReference type="ARBA" id="ARBA00029829"/>
    </source>
</evidence>
<dbReference type="OrthoDB" id="153510at2"/>
<dbReference type="InterPro" id="IPR053877">
    <property type="entry name" value="RskA_N"/>
</dbReference>
<evidence type="ECO:0000256" key="4">
    <source>
        <dbReference type="ARBA" id="ARBA00022692"/>
    </source>
</evidence>
<evidence type="ECO:0000256" key="11">
    <source>
        <dbReference type="SAM" id="MobiDB-lite"/>
    </source>
</evidence>
<dbReference type="EMBL" id="SMTK01000006">
    <property type="protein sequence ID" value="TDK23594.1"/>
    <property type="molecule type" value="Genomic_DNA"/>
</dbReference>
<gene>
    <name evidence="14" type="ORF">E2F48_16555</name>
</gene>
<evidence type="ECO:0000256" key="8">
    <source>
        <dbReference type="ARBA" id="ARBA00023163"/>
    </source>
</evidence>
<keyword evidence="6" id="KW-0805">Transcription regulation</keyword>
<keyword evidence="7" id="KW-0472">Membrane</keyword>
<dbReference type="GO" id="GO:0005886">
    <property type="term" value="C:plasma membrane"/>
    <property type="evidence" value="ECO:0007669"/>
    <property type="project" value="UniProtKB-SubCell"/>
</dbReference>
<evidence type="ECO:0000259" key="13">
    <source>
        <dbReference type="Pfam" id="PF22618"/>
    </source>
</evidence>
<dbReference type="InterPro" id="IPR018764">
    <property type="entry name" value="RskA_C"/>
</dbReference>
<feature type="domain" description="Anti-sigma-K factor RskA N-terminal" evidence="13">
    <location>
        <begin position="18"/>
        <end position="63"/>
    </location>
</feature>
<accession>A0A4R5TNN3</accession>
<dbReference type="GO" id="GO:0016989">
    <property type="term" value="F:sigma factor antagonist activity"/>
    <property type="evidence" value="ECO:0007669"/>
    <property type="project" value="TreeGrafter"/>
</dbReference>
<dbReference type="Gene3D" id="1.10.10.1320">
    <property type="entry name" value="Anti-sigma factor, zinc-finger domain"/>
    <property type="match status" value="1"/>
</dbReference>
<keyword evidence="15" id="KW-1185">Reference proteome</keyword>
<dbReference type="GO" id="GO:0006417">
    <property type="term" value="P:regulation of translation"/>
    <property type="evidence" value="ECO:0007669"/>
    <property type="project" value="TreeGrafter"/>
</dbReference>
<reference evidence="14 15" key="1">
    <citation type="submission" date="2019-03" db="EMBL/GenBank/DDBJ databases">
        <title>Arthrobacter sp. nov., an bacterium isolated from biocrust in Mu Us Desert.</title>
        <authorList>
            <person name="Lixiong L."/>
        </authorList>
    </citation>
    <scope>NUCLEOTIDE SEQUENCE [LARGE SCALE GENOMIC DNA]</scope>
    <source>
        <strain evidence="14 15">SLN-3</strain>
    </source>
</reference>
<name>A0A4R5TNN3_9MICC</name>
<comment type="caution">
    <text evidence="14">The sequence shown here is derived from an EMBL/GenBank/DDBJ whole genome shotgun (WGS) entry which is preliminary data.</text>
</comment>
<proteinExistence type="predicted"/>